<dbReference type="SMART" id="SM00184">
    <property type="entry name" value="RING"/>
    <property type="match status" value="1"/>
</dbReference>
<evidence type="ECO:0000259" key="6">
    <source>
        <dbReference type="PROSITE" id="PS50089"/>
    </source>
</evidence>
<dbReference type="AlphaFoldDB" id="S8FI61"/>
<dbReference type="PROSITE" id="PS50089">
    <property type="entry name" value="ZF_RING_2"/>
    <property type="match status" value="1"/>
</dbReference>
<evidence type="ECO:0000313" key="7">
    <source>
        <dbReference type="EMBL" id="EPT01086.1"/>
    </source>
</evidence>
<dbReference type="PANTHER" id="PTHR12109">
    <property type="entry name" value="RING FINGER PROTEIN 141-RELATED"/>
    <property type="match status" value="1"/>
</dbReference>
<sequence>MPTCIICLEVLKDPAALPCGHVFCYSCIVKIVRSITPYTTHHFCPTCRHPYTVAHIDPNLVPHHLQPHVSPAVRRLHLEYNTSSTPAASSKTGDSSAAECERLRAEIASLKACSVVWRKRAAVHAAATLGVIGLARMARDTAVKIKSERDDMEAKYLALQKKFEESQYVRAAPATASPPTLPKFCEVFCATPLPLSAGASRAASRSSFRMPSPSPSEESYCSDCLECSQSNIKRKREEHEDAEEDAPLKRTRSNESSGSSPSPAFAKLALAESFERKPLICPEARA</sequence>
<dbReference type="EMBL" id="KE504144">
    <property type="protein sequence ID" value="EPT01086.1"/>
    <property type="molecule type" value="Genomic_DNA"/>
</dbReference>
<dbReference type="InterPro" id="IPR047126">
    <property type="entry name" value="RNF141-like"/>
</dbReference>
<dbReference type="InterPro" id="IPR017907">
    <property type="entry name" value="Znf_RING_CS"/>
</dbReference>
<protein>
    <recommendedName>
        <fullName evidence="6">RING-type domain-containing protein</fullName>
    </recommendedName>
</protein>
<accession>S8FI61</accession>
<keyword evidence="3" id="KW-0862">Zinc</keyword>
<evidence type="ECO:0000256" key="2">
    <source>
        <dbReference type="ARBA" id="ARBA00022771"/>
    </source>
</evidence>
<evidence type="ECO:0000313" key="8">
    <source>
        <dbReference type="Proteomes" id="UP000015241"/>
    </source>
</evidence>
<dbReference type="Gene3D" id="3.30.40.10">
    <property type="entry name" value="Zinc/RING finger domain, C3HC4 (zinc finger)"/>
    <property type="match status" value="1"/>
</dbReference>
<feature type="compositionally biased region" description="Low complexity" evidence="5">
    <location>
        <begin position="201"/>
        <end position="211"/>
    </location>
</feature>
<evidence type="ECO:0000256" key="4">
    <source>
        <dbReference type="PROSITE-ProRule" id="PRU00175"/>
    </source>
</evidence>
<keyword evidence="2 4" id="KW-0863">Zinc-finger</keyword>
<dbReference type="GO" id="GO:0008270">
    <property type="term" value="F:zinc ion binding"/>
    <property type="evidence" value="ECO:0007669"/>
    <property type="project" value="UniProtKB-KW"/>
</dbReference>
<proteinExistence type="predicted"/>
<dbReference type="Proteomes" id="UP000015241">
    <property type="component" value="Unassembled WGS sequence"/>
</dbReference>
<organism evidence="7 8">
    <name type="scientific">Fomitopsis schrenkii</name>
    <name type="common">Brown rot fungus</name>
    <dbReference type="NCBI Taxonomy" id="2126942"/>
    <lineage>
        <taxon>Eukaryota</taxon>
        <taxon>Fungi</taxon>
        <taxon>Dikarya</taxon>
        <taxon>Basidiomycota</taxon>
        <taxon>Agaricomycotina</taxon>
        <taxon>Agaricomycetes</taxon>
        <taxon>Polyporales</taxon>
        <taxon>Fomitopsis</taxon>
    </lineage>
</organism>
<dbReference type="InParanoid" id="S8FI61"/>
<dbReference type="STRING" id="743788.S8FI61"/>
<dbReference type="InterPro" id="IPR013083">
    <property type="entry name" value="Znf_RING/FYVE/PHD"/>
</dbReference>
<evidence type="ECO:0000256" key="5">
    <source>
        <dbReference type="SAM" id="MobiDB-lite"/>
    </source>
</evidence>
<keyword evidence="1" id="KW-0479">Metal-binding</keyword>
<keyword evidence="8" id="KW-1185">Reference proteome</keyword>
<dbReference type="InterPro" id="IPR018957">
    <property type="entry name" value="Znf_C3HC4_RING-type"/>
</dbReference>
<dbReference type="PROSITE" id="PS00518">
    <property type="entry name" value="ZF_RING_1"/>
    <property type="match status" value="1"/>
</dbReference>
<dbReference type="InterPro" id="IPR001841">
    <property type="entry name" value="Znf_RING"/>
</dbReference>
<dbReference type="eggNOG" id="ENOG502RSEF">
    <property type="taxonomic scope" value="Eukaryota"/>
</dbReference>
<name>S8FI61_FOMSC</name>
<dbReference type="HOGENOM" id="CLU_078283_0_0_1"/>
<reference evidence="7 8" key="1">
    <citation type="journal article" date="2012" name="Science">
        <title>The Paleozoic origin of enzymatic lignin decomposition reconstructed from 31 fungal genomes.</title>
        <authorList>
            <person name="Floudas D."/>
            <person name="Binder M."/>
            <person name="Riley R."/>
            <person name="Barry K."/>
            <person name="Blanchette R.A."/>
            <person name="Henrissat B."/>
            <person name="Martinez A.T."/>
            <person name="Otillar R."/>
            <person name="Spatafora J.W."/>
            <person name="Yadav J.S."/>
            <person name="Aerts A."/>
            <person name="Benoit I."/>
            <person name="Boyd A."/>
            <person name="Carlson A."/>
            <person name="Copeland A."/>
            <person name="Coutinho P.M."/>
            <person name="de Vries R.P."/>
            <person name="Ferreira P."/>
            <person name="Findley K."/>
            <person name="Foster B."/>
            <person name="Gaskell J."/>
            <person name="Glotzer D."/>
            <person name="Gorecki P."/>
            <person name="Heitman J."/>
            <person name="Hesse C."/>
            <person name="Hori C."/>
            <person name="Igarashi K."/>
            <person name="Jurgens J.A."/>
            <person name="Kallen N."/>
            <person name="Kersten P."/>
            <person name="Kohler A."/>
            <person name="Kuees U."/>
            <person name="Kumar T.K.A."/>
            <person name="Kuo A."/>
            <person name="LaButti K."/>
            <person name="Larrondo L.F."/>
            <person name="Lindquist E."/>
            <person name="Ling A."/>
            <person name="Lombard V."/>
            <person name="Lucas S."/>
            <person name="Lundell T."/>
            <person name="Martin R."/>
            <person name="McLaughlin D.J."/>
            <person name="Morgenstern I."/>
            <person name="Morin E."/>
            <person name="Murat C."/>
            <person name="Nagy L.G."/>
            <person name="Nolan M."/>
            <person name="Ohm R.A."/>
            <person name="Patyshakuliyeva A."/>
            <person name="Rokas A."/>
            <person name="Ruiz-Duenas F.J."/>
            <person name="Sabat G."/>
            <person name="Salamov A."/>
            <person name="Samejima M."/>
            <person name="Schmutz J."/>
            <person name="Slot J.C."/>
            <person name="St John F."/>
            <person name="Stenlid J."/>
            <person name="Sun H."/>
            <person name="Sun S."/>
            <person name="Syed K."/>
            <person name="Tsang A."/>
            <person name="Wiebenga A."/>
            <person name="Young D."/>
            <person name="Pisabarro A."/>
            <person name="Eastwood D.C."/>
            <person name="Martin F."/>
            <person name="Cullen D."/>
            <person name="Grigoriev I.V."/>
            <person name="Hibbett D.S."/>
        </authorList>
    </citation>
    <scope>NUCLEOTIDE SEQUENCE</scope>
    <source>
        <strain evidence="8">FP-58527</strain>
    </source>
</reference>
<evidence type="ECO:0000256" key="1">
    <source>
        <dbReference type="ARBA" id="ARBA00022723"/>
    </source>
</evidence>
<feature type="domain" description="RING-type" evidence="6">
    <location>
        <begin position="4"/>
        <end position="48"/>
    </location>
</feature>
<feature type="region of interest" description="Disordered" evidence="5">
    <location>
        <begin position="201"/>
        <end position="264"/>
    </location>
</feature>
<evidence type="ECO:0000256" key="3">
    <source>
        <dbReference type="ARBA" id="ARBA00022833"/>
    </source>
</evidence>
<dbReference type="Pfam" id="PF00097">
    <property type="entry name" value="zf-C3HC4"/>
    <property type="match status" value="1"/>
</dbReference>
<dbReference type="OrthoDB" id="6270329at2759"/>
<dbReference type="SUPFAM" id="SSF57850">
    <property type="entry name" value="RING/U-box"/>
    <property type="match status" value="1"/>
</dbReference>
<gene>
    <name evidence="7" type="ORF">FOMPIDRAFT_1121165</name>
</gene>